<dbReference type="PANTHER" id="PTHR24161:SF85">
    <property type="entry name" value="PALMITOYLTRANSFERASE HIP14"/>
    <property type="match status" value="1"/>
</dbReference>
<name>A0A812SP70_9DINO</name>
<dbReference type="Proteomes" id="UP000601435">
    <property type="component" value="Unassembled WGS sequence"/>
</dbReference>
<accession>A0A812SP70</accession>
<evidence type="ECO:0000256" key="1">
    <source>
        <dbReference type="ARBA" id="ARBA00022737"/>
    </source>
</evidence>
<dbReference type="SMART" id="SM00248">
    <property type="entry name" value="ANK"/>
    <property type="match status" value="8"/>
</dbReference>
<feature type="region of interest" description="Disordered" evidence="4">
    <location>
        <begin position="38"/>
        <end position="76"/>
    </location>
</feature>
<dbReference type="InterPro" id="IPR036770">
    <property type="entry name" value="Ankyrin_rpt-contain_sf"/>
</dbReference>
<dbReference type="EMBL" id="CAJNJA010022051">
    <property type="protein sequence ID" value="CAE7486056.1"/>
    <property type="molecule type" value="Genomic_DNA"/>
</dbReference>
<dbReference type="Pfam" id="PF00023">
    <property type="entry name" value="Ank"/>
    <property type="match status" value="2"/>
</dbReference>
<reference evidence="5" key="1">
    <citation type="submission" date="2021-02" db="EMBL/GenBank/DDBJ databases">
        <authorList>
            <person name="Dougan E. K."/>
            <person name="Rhodes N."/>
            <person name="Thang M."/>
            <person name="Chan C."/>
        </authorList>
    </citation>
    <scope>NUCLEOTIDE SEQUENCE</scope>
</reference>
<dbReference type="InterPro" id="IPR002110">
    <property type="entry name" value="Ankyrin_rpt"/>
</dbReference>
<gene>
    <name evidence="5" type="primary">ANK1</name>
    <name evidence="5" type="ORF">SNEC2469_LOCUS13801</name>
</gene>
<evidence type="ECO:0000256" key="2">
    <source>
        <dbReference type="ARBA" id="ARBA00023043"/>
    </source>
</evidence>
<feature type="repeat" description="ANK" evidence="3">
    <location>
        <begin position="321"/>
        <end position="353"/>
    </location>
</feature>
<dbReference type="PANTHER" id="PTHR24161">
    <property type="entry name" value="ANK_REP_REGION DOMAIN-CONTAINING PROTEIN-RELATED"/>
    <property type="match status" value="1"/>
</dbReference>
<evidence type="ECO:0000256" key="4">
    <source>
        <dbReference type="SAM" id="MobiDB-lite"/>
    </source>
</evidence>
<evidence type="ECO:0000313" key="5">
    <source>
        <dbReference type="EMBL" id="CAE7486056.1"/>
    </source>
</evidence>
<feature type="repeat" description="ANK" evidence="3">
    <location>
        <begin position="221"/>
        <end position="253"/>
    </location>
</feature>
<dbReference type="OrthoDB" id="20872at2759"/>
<dbReference type="PRINTS" id="PR01415">
    <property type="entry name" value="ANKYRIN"/>
</dbReference>
<feature type="repeat" description="ANK" evidence="3">
    <location>
        <begin position="254"/>
        <end position="286"/>
    </location>
</feature>
<evidence type="ECO:0000256" key="3">
    <source>
        <dbReference type="PROSITE-ProRule" id="PRU00023"/>
    </source>
</evidence>
<proteinExistence type="predicted"/>
<comment type="caution">
    <text evidence="5">The sequence shown here is derived from an EMBL/GenBank/DDBJ whole genome shotgun (WGS) entry which is preliminary data.</text>
</comment>
<dbReference type="Gene3D" id="1.25.40.20">
    <property type="entry name" value="Ankyrin repeat-containing domain"/>
    <property type="match status" value="3"/>
</dbReference>
<sequence length="419" mass="42739">MEQQVREVTSSDADVSSFNLQALAEQEPVVKLAPLRSAQDCGPHSVHSVETGVGAGSSDARTPITPPARASDSGQQGVTPLHVAAEMGSTKVVEALLNSGATVDAATSDGFTPLHSAANMGRADAVASLKDCREDNSRGLSGPKSMEQQVREVTSSDADVSSFNLQALAEQEPVVELAPLRSAQDCGPHSVHSVETGVGAGSSDARTPITPLARASDSGQQGVTPLHVAAEMGSTKVVEALLKSGATVDAATSDGFTPLHSAANMGRAEAVASLIAARADPSCTAGDGSSALHGAARHGHTETVALLLEKGSVLDVRDSSGGFTPLHDAAYAGHLSMVLLLLQSRADPTRAASGTTTPLDLAAHSGHLEVAAALLAARAWPTPEPAGKMLSPLRLAARRNHPQILQLLLARLREAAAGA</sequence>
<dbReference type="Pfam" id="PF12796">
    <property type="entry name" value="Ank_2"/>
    <property type="match status" value="2"/>
</dbReference>
<protein>
    <submittedName>
        <fullName evidence="5">ANK1 protein</fullName>
    </submittedName>
</protein>
<dbReference type="PROSITE" id="PS50088">
    <property type="entry name" value="ANK_REPEAT"/>
    <property type="match status" value="5"/>
</dbReference>
<dbReference type="SUPFAM" id="SSF48403">
    <property type="entry name" value="Ankyrin repeat"/>
    <property type="match status" value="2"/>
</dbReference>
<feature type="repeat" description="ANK" evidence="3">
    <location>
        <begin position="287"/>
        <end position="319"/>
    </location>
</feature>
<feature type="repeat" description="ANK" evidence="3">
    <location>
        <begin position="76"/>
        <end position="108"/>
    </location>
</feature>
<dbReference type="PROSITE" id="PS50297">
    <property type="entry name" value="ANK_REP_REGION"/>
    <property type="match status" value="5"/>
</dbReference>
<keyword evidence="6" id="KW-1185">Reference proteome</keyword>
<keyword evidence="1" id="KW-0677">Repeat</keyword>
<organism evidence="5 6">
    <name type="scientific">Symbiodinium necroappetens</name>
    <dbReference type="NCBI Taxonomy" id="1628268"/>
    <lineage>
        <taxon>Eukaryota</taxon>
        <taxon>Sar</taxon>
        <taxon>Alveolata</taxon>
        <taxon>Dinophyceae</taxon>
        <taxon>Suessiales</taxon>
        <taxon>Symbiodiniaceae</taxon>
        <taxon>Symbiodinium</taxon>
    </lineage>
</organism>
<evidence type="ECO:0000313" key="6">
    <source>
        <dbReference type="Proteomes" id="UP000601435"/>
    </source>
</evidence>
<dbReference type="AlphaFoldDB" id="A0A812SP70"/>
<keyword evidence="2 3" id="KW-0040">ANK repeat</keyword>